<name>A0ABQ0EJ69_APOSI</name>
<gene>
    <name evidence="3" type="ORF">APTSU1_000227600</name>
</gene>
<evidence type="ECO:0000256" key="2">
    <source>
        <dbReference type="SAM" id="MobiDB-lite"/>
    </source>
</evidence>
<dbReference type="Proteomes" id="UP001623349">
    <property type="component" value="Unassembled WGS sequence"/>
</dbReference>
<sequence length="355" mass="41504">MAQNALGSEKNLKPSTLPPLRQAKGHGKNKTKSLTKIQPGGQRLLGAIVDAGISYSCFWTLTHHPLWAAQSQVSVEMANTTKTSRGLRRRDQTHHGKVQAKVRLMRSMLRNQRTSLQELYSHEGYLSKLNQELIKAILDTEESMALNVREMLQQQSVLRNIIEILEYSNKKRVQQLRSELQEWREEEESKTNSLQWEVEKLNSEIQKASEEVNFLSTYMDHEYPIRLVQISNHKRQVQQAKDSQQDELDNLREMRETVLAFFSNIIQEKKRRILKSLVVNTQKPHENRLLLKTRDSRRLQRCMSWFRELIAQLKEEIPILLSEVEQMSADVWSPREAVFKDVLLQRPKVHPRHGC</sequence>
<feature type="compositionally biased region" description="Basic residues" evidence="2">
    <location>
        <begin position="23"/>
        <end position="33"/>
    </location>
</feature>
<reference evidence="3 4" key="1">
    <citation type="submission" date="2024-08" db="EMBL/GenBank/DDBJ databases">
        <title>The draft genome of Apodemus speciosus.</title>
        <authorList>
            <person name="Nabeshima K."/>
            <person name="Suzuki S."/>
            <person name="Onuma M."/>
        </authorList>
    </citation>
    <scope>NUCLEOTIDE SEQUENCE [LARGE SCALE GENOMIC DNA]</scope>
    <source>
        <strain evidence="3">IB14-021</strain>
    </source>
</reference>
<feature type="region of interest" description="Disordered" evidence="2">
    <location>
        <begin position="1"/>
        <end position="37"/>
    </location>
</feature>
<dbReference type="PANTHER" id="PTHR28574:SF1">
    <property type="entry name" value="RIKEN CDNA 6820408C15 GENE"/>
    <property type="match status" value="1"/>
</dbReference>
<organism evidence="3 4">
    <name type="scientific">Apodemus speciosus</name>
    <name type="common">Large Japanese field mouse</name>
    <dbReference type="NCBI Taxonomy" id="105296"/>
    <lineage>
        <taxon>Eukaryota</taxon>
        <taxon>Metazoa</taxon>
        <taxon>Chordata</taxon>
        <taxon>Craniata</taxon>
        <taxon>Vertebrata</taxon>
        <taxon>Euteleostomi</taxon>
        <taxon>Mammalia</taxon>
        <taxon>Eutheria</taxon>
        <taxon>Euarchontoglires</taxon>
        <taxon>Glires</taxon>
        <taxon>Rodentia</taxon>
        <taxon>Myomorpha</taxon>
        <taxon>Muroidea</taxon>
        <taxon>Muridae</taxon>
        <taxon>Murinae</taxon>
        <taxon>Apodemus</taxon>
    </lineage>
</organism>
<evidence type="ECO:0000313" key="3">
    <source>
        <dbReference type="EMBL" id="GAB1287046.1"/>
    </source>
</evidence>
<comment type="caution">
    <text evidence="3">The sequence shown here is derived from an EMBL/GenBank/DDBJ whole genome shotgun (WGS) entry which is preliminary data.</text>
</comment>
<dbReference type="PANTHER" id="PTHR28574">
    <property type="entry name" value="RIKEN CDNA 6820408C15"/>
    <property type="match status" value="1"/>
</dbReference>
<keyword evidence="4" id="KW-1185">Reference proteome</keyword>
<dbReference type="EMBL" id="BAAFST010000002">
    <property type="protein sequence ID" value="GAB1287046.1"/>
    <property type="molecule type" value="Genomic_DNA"/>
</dbReference>
<protein>
    <submittedName>
        <fullName evidence="3">Uncharacterized protein</fullName>
    </submittedName>
</protein>
<proteinExistence type="predicted"/>
<accession>A0ABQ0EJ69</accession>
<evidence type="ECO:0000313" key="4">
    <source>
        <dbReference type="Proteomes" id="UP001623349"/>
    </source>
</evidence>
<dbReference type="InterPro" id="IPR029236">
    <property type="entry name" value="DUF4618"/>
</dbReference>
<dbReference type="Pfam" id="PF15397">
    <property type="entry name" value="DUF4618"/>
    <property type="match status" value="1"/>
</dbReference>
<feature type="coiled-coil region" evidence="1">
    <location>
        <begin position="173"/>
        <end position="257"/>
    </location>
</feature>
<keyword evidence="1" id="KW-0175">Coiled coil</keyword>
<evidence type="ECO:0000256" key="1">
    <source>
        <dbReference type="SAM" id="Coils"/>
    </source>
</evidence>